<dbReference type="RefSeq" id="WP_242770605.1">
    <property type="nucleotide sequence ID" value="NZ_JALDAY010000010.1"/>
</dbReference>
<dbReference type="InterPro" id="IPR000914">
    <property type="entry name" value="SBP_5_dom"/>
</dbReference>
<keyword evidence="4" id="KW-0732">Signal</keyword>
<evidence type="ECO:0000256" key="4">
    <source>
        <dbReference type="ARBA" id="ARBA00022729"/>
    </source>
</evidence>
<dbReference type="PIRSF" id="PIRSF002741">
    <property type="entry name" value="MppA"/>
    <property type="match status" value="1"/>
</dbReference>
<evidence type="ECO:0000256" key="1">
    <source>
        <dbReference type="ARBA" id="ARBA00004196"/>
    </source>
</evidence>
<comment type="subcellular location">
    <subcellularLocation>
        <location evidence="1">Cell envelope</location>
    </subcellularLocation>
</comment>
<dbReference type="InterPro" id="IPR030678">
    <property type="entry name" value="Peptide/Ni-bd"/>
</dbReference>
<dbReference type="EMBL" id="JALDAY010000010">
    <property type="protein sequence ID" value="MCI3275733.1"/>
    <property type="molecule type" value="Genomic_DNA"/>
</dbReference>
<proteinExistence type="inferred from homology"/>
<evidence type="ECO:0000313" key="7">
    <source>
        <dbReference type="Proteomes" id="UP001165269"/>
    </source>
</evidence>
<gene>
    <name evidence="6" type="ORF">MQP27_32075</name>
</gene>
<feature type="domain" description="Solute-binding protein family 5" evidence="5">
    <location>
        <begin position="79"/>
        <end position="444"/>
    </location>
</feature>
<protein>
    <submittedName>
        <fullName evidence="6">ABC transporter substrate-binding protein</fullName>
    </submittedName>
</protein>
<evidence type="ECO:0000256" key="2">
    <source>
        <dbReference type="ARBA" id="ARBA00005695"/>
    </source>
</evidence>
<name>A0ABS9YES8_9ACTN</name>
<dbReference type="PROSITE" id="PS51257">
    <property type="entry name" value="PROKAR_LIPOPROTEIN"/>
    <property type="match status" value="1"/>
</dbReference>
<organism evidence="6 7">
    <name type="scientific">Streptomyces cylindrosporus</name>
    <dbReference type="NCBI Taxonomy" id="2927583"/>
    <lineage>
        <taxon>Bacteria</taxon>
        <taxon>Bacillati</taxon>
        <taxon>Actinomycetota</taxon>
        <taxon>Actinomycetes</taxon>
        <taxon>Kitasatosporales</taxon>
        <taxon>Streptomycetaceae</taxon>
        <taxon>Streptomyces</taxon>
    </lineage>
</organism>
<evidence type="ECO:0000259" key="5">
    <source>
        <dbReference type="Pfam" id="PF00496"/>
    </source>
</evidence>
<dbReference type="Gene3D" id="3.40.190.10">
    <property type="entry name" value="Periplasmic binding protein-like II"/>
    <property type="match status" value="1"/>
</dbReference>
<dbReference type="Proteomes" id="UP001165269">
    <property type="component" value="Unassembled WGS sequence"/>
</dbReference>
<sequence>MNMRNQWPVLPIVAGLASGLLTGCGSENGDSGGTGSSVVMGMSDDVLATDPASGYDPGSWLLFNNVFQSLLSFPNGGTEPQPEAAESCAFTDTSTKVYKCTLKDGLKFSNGDKLTSEDVKFSFDRMLKINDDAGPAIMFPMLDKVETPDEKTVVFRLKVPDATFPSKIASGAGSIVDHTQYDGNKLRKDGKAVGSGPYKLDSFGDDKAVFSVNDNYKGTAKVKNSGVTLKFFHGDQSALKKALQDNKIDIAYRGLSASDIADIQNADNNSQTEVVEGSSAEVQHLVFNMDDPVTGKLGVRKAIAYLIDRDALIKDVYQGTATPLYSIIPAGIAGHNTAFFDTYGASPSPAKAAAALKDEGITGKVKLTLWSTPSRYGPATDQELKAIAGQLNDSGLFDADVKSVAFDQYEKDIAKGKYGVYVKGWVPDYPDADNFTAPFFGKGNVLSNNYSNSTITGTLIPRTAAESDRAATDNDYGRLQDIVAEQLPVLPVWQAKQYAVTRENVYGLEYCLDASTVFRFWELSKG</sequence>
<dbReference type="Gene3D" id="3.90.76.10">
    <property type="entry name" value="Dipeptide-binding Protein, Domain 1"/>
    <property type="match status" value="1"/>
</dbReference>
<dbReference type="InterPro" id="IPR039424">
    <property type="entry name" value="SBP_5"/>
</dbReference>
<comment type="similarity">
    <text evidence="2">Belongs to the bacterial solute-binding protein 5 family.</text>
</comment>
<dbReference type="PANTHER" id="PTHR30290">
    <property type="entry name" value="PERIPLASMIC BINDING COMPONENT OF ABC TRANSPORTER"/>
    <property type="match status" value="1"/>
</dbReference>
<dbReference type="Pfam" id="PF00496">
    <property type="entry name" value="SBP_bac_5"/>
    <property type="match status" value="1"/>
</dbReference>
<evidence type="ECO:0000256" key="3">
    <source>
        <dbReference type="ARBA" id="ARBA00022448"/>
    </source>
</evidence>
<keyword evidence="7" id="KW-1185">Reference proteome</keyword>
<dbReference type="Gene3D" id="3.10.105.10">
    <property type="entry name" value="Dipeptide-binding Protein, Domain 3"/>
    <property type="match status" value="1"/>
</dbReference>
<accession>A0ABS9YES8</accession>
<dbReference type="PANTHER" id="PTHR30290:SF10">
    <property type="entry name" value="PERIPLASMIC OLIGOPEPTIDE-BINDING PROTEIN-RELATED"/>
    <property type="match status" value="1"/>
</dbReference>
<dbReference type="SUPFAM" id="SSF53850">
    <property type="entry name" value="Periplasmic binding protein-like II"/>
    <property type="match status" value="1"/>
</dbReference>
<comment type="caution">
    <text evidence="6">The sequence shown here is derived from an EMBL/GenBank/DDBJ whole genome shotgun (WGS) entry which is preliminary data.</text>
</comment>
<reference evidence="6" key="1">
    <citation type="submission" date="2022-03" db="EMBL/GenBank/DDBJ databases">
        <title>Streptomyces 7R015 and 7R016 isolated from Barleria lupulina in Thailand.</title>
        <authorList>
            <person name="Kanchanasin P."/>
            <person name="Phongsopitanun W."/>
            <person name="Tanasupawat S."/>
        </authorList>
    </citation>
    <scope>NUCLEOTIDE SEQUENCE</scope>
    <source>
        <strain evidence="6">7R015</strain>
    </source>
</reference>
<keyword evidence="3" id="KW-0813">Transport</keyword>
<evidence type="ECO:0000313" key="6">
    <source>
        <dbReference type="EMBL" id="MCI3275733.1"/>
    </source>
</evidence>